<evidence type="ECO:0000256" key="3">
    <source>
        <dbReference type="ARBA" id="ARBA00023242"/>
    </source>
</evidence>
<protein>
    <recommendedName>
        <fullName evidence="7">BZIP domain-containing protein</fullName>
    </recommendedName>
</protein>
<name>A0A371E451_MUCPR</name>
<dbReference type="InterPro" id="IPR052483">
    <property type="entry name" value="bZIP_transcription_regulators"/>
</dbReference>
<dbReference type="AlphaFoldDB" id="A0A371E451"/>
<keyword evidence="1" id="KW-0805">Transcription regulation</keyword>
<accession>A0A371E451</accession>
<organism evidence="5 6">
    <name type="scientific">Mucuna pruriens</name>
    <name type="common">Velvet bean</name>
    <name type="synonym">Dolichos pruriens</name>
    <dbReference type="NCBI Taxonomy" id="157652"/>
    <lineage>
        <taxon>Eukaryota</taxon>
        <taxon>Viridiplantae</taxon>
        <taxon>Streptophyta</taxon>
        <taxon>Embryophyta</taxon>
        <taxon>Tracheophyta</taxon>
        <taxon>Spermatophyta</taxon>
        <taxon>Magnoliopsida</taxon>
        <taxon>eudicotyledons</taxon>
        <taxon>Gunneridae</taxon>
        <taxon>Pentapetalae</taxon>
        <taxon>rosids</taxon>
        <taxon>fabids</taxon>
        <taxon>Fabales</taxon>
        <taxon>Fabaceae</taxon>
        <taxon>Papilionoideae</taxon>
        <taxon>50 kb inversion clade</taxon>
        <taxon>NPAAA clade</taxon>
        <taxon>indigoferoid/millettioid clade</taxon>
        <taxon>Phaseoleae</taxon>
        <taxon>Mucuna</taxon>
    </lineage>
</organism>
<dbReference type="GO" id="GO:0045893">
    <property type="term" value="P:positive regulation of DNA-templated transcription"/>
    <property type="evidence" value="ECO:0007669"/>
    <property type="project" value="TreeGrafter"/>
</dbReference>
<feature type="coiled-coil region" evidence="4">
    <location>
        <begin position="119"/>
        <end position="185"/>
    </location>
</feature>
<comment type="caution">
    <text evidence="5">The sequence shown here is derived from an EMBL/GenBank/DDBJ whole genome shotgun (WGS) entry which is preliminary data.</text>
</comment>
<reference evidence="5" key="1">
    <citation type="submission" date="2018-05" db="EMBL/GenBank/DDBJ databases">
        <title>Draft genome of Mucuna pruriens seed.</title>
        <authorList>
            <person name="Nnadi N.E."/>
            <person name="Vos R."/>
            <person name="Hasami M.H."/>
            <person name="Devisetty U.K."/>
            <person name="Aguiy J.C."/>
        </authorList>
    </citation>
    <scope>NUCLEOTIDE SEQUENCE [LARGE SCALE GENOMIC DNA]</scope>
    <source>
        <strain evidence="5">JCA_2017</strain>
    </source>
</reference>
<keyword evidence="2" id="KW-0804">Transcription</keyword>
<sequence length="205" mass="23468">MGEAEGSTNVDLDLKLGISNIYSAQAVDNHYNNHTLDQAKKNLIDGSYATSGAGVSFNTKKNYKGQASKPGFDLKLATERENPKRLNMKNRIYSRKYRTKKMHYMDHLEKLTIAIPTHISNICQQIEETKNEKRSLLIEQHQLKLQIEAFEKDKMIKEVEIGKNIAEMNRLMRELQINQVQAKQHAMRNSDDGLDADNAHLDLNL</sequence>
<evidence type="ECO:0000313" key="5">
    <source>
        <dbReference type="EMBL" id="RDX60822.1"/>
    </source>
</evidence>
<dbReference type="GO" id="GO:0003677">
    <property type="term" value="F:DNA binding"/>
    <property type="evidence" value="ECO:0007669"/>
    <property type="project" value="TreeGrafter"/>
</dbReference>
<dbReference type="PANTHER" id="PTHR46391">
    <property type="entry name" value="BASIC LEUCINE ZIPPER 34"/>
    <property type="match status" value="1"/>
</dbReference>
<gene>
    <name evidence="5" type="ORF">CR513_61005</name>
</gene>
<evidence type="ECO:0000256" key="1">
    <source>
        <dbReference type="ARBA" id="ARBA00023015"/>
    </source>
</evidence>
<proteinExistence type="predicted"/>
<feature type="non-terminal residue" evidence="5">
    <location>
        <position position="1"/>
    </location>
</feature>
<evidence type="ECO:0008006" key="7">
    <source>
        <dbReference type="Google" id="ProtNLM"/>
    </source>
</evidence>
<keyword evidence="4" id="KW-0175">Coiled coil</keyword>
<dbReference type="GO" id="GO:0005634">
    <property type="term" value="C:nucleus"/>
    <property type="evidence" value="ECO:0007669"/>
    <property type="project" value="TreeGrafter"/>
</dbReference>
<evidence type="ECO:0000256" key="2">
    <source>
        <dbReference type="ARBA" id="ARBA00023163"/>
    </source>
</evidence>
<dbReference type="EMBL" id="QJKJ01016553">
    <property type="protein sequence ID" value="RDX60822.1"/>
    <property type="molecule type" value="Genomic_DNA"/>
</dbReference>
<keyword evidence="6" id="KW-1185">Reference proteome</keyword>
<evidence type="ECO:0000313" key="6">
    <source>
        <dbReference type="Proteomes" id="UP000257109"/>
    </source>
</evidence>
<evidence type="ECO:0000256" key="4">
    <source>
        <dbReference type="SAM" id="Coils"/>
    </source>
</evidence>
<dbReference type="OrthoDB" id="1452392at2759"/>
<keyword evidence="3" id="KW-0539">Nucleus</keyword>
<dbReference type="PANTHER" id="PTHR46391:SF13">
    <property type="entry name" value="ACTIVATOR OF SPOMIN LUC3"/>
    <property type="match status" value="1"/>
</dbReference>
<dbReference type="Proteomes" id="UP000257109">
    <property type="component" value="Unassembled WGS sequence"/>
</dbReference>